<evidence type="ECO:0000313" key="2">
    <source>
        <dbReference type="Proteomes" id="UP000481876"/>
    </source>
</evidence>
<reference evidence="1 2" key="1">
    <citation type="submission" date="2019-09" db="EMBL/GenBank/DDBJ databases">
        <title>Taxonomic organization of the family Brucellaceae based on a phylogenomic approach.</title>
        <authorList>
            <person name="Leclercq S."/>
            <person name="Cloeckaert A."/>
            <person name="Zygmunt M.S."/>
        </authorList>
    </citation>
    <scope>NUCLEOTIDE SEQUENCE [LARGE SCALE GENOMIC DNA]</scope>
    <source>
        <strain evidence="1 2">LMG 3313</strain>
    </source>
</reference>
<accession>A0A6L3YYJ7</accession>
<evidence type="ECO:0000313" key="1">
    <source>
        <dbReference type="EMBL" id="KAB2756291.1"/>
    </source>
</evidence>
<comment type="caution">
    <text evidence="1">The sequence shown here is derived from an EMBL/GenBank/DDBJ whole genome shotgun (WGS) entry which is preliminary data.</text>
</comment>
<dbReference type="EMBL" id="WBWS01000055">
    <property type="protein sequence ID" value="KAB2756291.1"/>
    <property type="molecule type" value="Genomic_DNA"/>
</dbReference>
<name>A0A6L3YYJ7_BRUAN</name>
<proteinExistence type="predicted"/>
<dbReference type="AlphaFoldDB" id="A0A6L3YYJ7"/>
<gene>
    <name evidence="1" type="ORF">F9L04_25600</name>
</gene>
<protein>
    <submittedName>
        <fullName evidence="1">Uncharacterized protein</fullName>
    </submittedName>
</protein>
<sequence length="91" mass="9808">MPTSKFSSIGNLYCEGKNLGSVSYSISILTEGEKTFTKGVLWASMDMLRQAYSSELVQLSSEKGDGLLSVDVQNVGIHGSADFILVGKHTF</sequence>
<dbReference type="RefSeq" id="WP_151607201.1">
    <property type="nucleotide sequence ID" value="NZ_JAFEHG010000002.1"/>
</dbReference>
<organism evidence="1 2">
    <name type="scientific">Brucella anthropi</name>
    <name type="common">Ochrobactrum anthropi</name>
    <dbReference type="NCBI Taxonomy" id="529"/>
    <lineage>
        <taxon>Bacteria</taxon>
        <taxon>Pseudomonadati</taxon>
        <taxon>Pseudomonadota</taxon>
        <taxon>Alphaproteobacteria</taxon>
        <taxon>Hyphomicrobiales</taxon>
        <taxon>Brucellaceae</taxon>
        <taxon>Brucella/Ochrobactrum group</taxon>
        <taxon>Brucella</taxon>
    </lineage>
</organism>
<dbReference type="Proteomes" id="UP000481876">
    <property type="component" value="Unassembled WGS sequence"/>
</dbReference>